<reference evidence="2" key="2">
    <citation type="submission" date="2021-09" db="EMBL/GenBank/DDBJ databases">
        <authorList>
            <person name="Jia N."/>
            <person name="Wang J."/>
            <person name="Shi W."/>
            <person name="Du L."/>
            <person name="Sun Y."/>
            <person name="Zhan W."/>
            <person name="Jiang J."/>
            <person name="Wang Q."/>
            <person name="Zhang B."/>
            <person name="Ji P."/>
            <person name="Sakyi L.B."/>
            <person name="Cui X."/>
            <person name="Yuan T."/>
            <person name="Jiang B."/>
            <person name="Yang W."/>
            <person name="Lam T.T.-Y."/>
            <person name="Chang Q."/>
            <person name="Ding S."/>
            <person name="Wang X."/>
            <person name="Zhu J."/>
            <person name="Ruan X."/>
            <person name="Zhao L."/>
            <person name="Wei J."/>
            <person name="Que T."/>
            <person name="Du C."/>
            <person name="Cheng J."/>
            <person name="Dai P."/>
            <person name="Han X."/>
            <person name="Huang E."/>
            <person name="Gao Y."/>
            <person name="Liu J."/>
            <person name="Shao H."/>
            <person name="Ye R."/>
            <person name="Li L."/>
            <person name="Wei W."/>
            <person name="Wang X."/>
            <person name="Wang C."/>
            <person name="Huo Q."/>
            <person name="Li W."/>
            <person name="Guo W."/>
            <person name="Chen H."/>
            <person name="Chen S."/>
            <person name="Zhou L."/>
            <person name="Zhou L."/>
            <person name="Ni X."/>
            <person name="Tian J."/>
            <person name="Zhou Y."/>
            <person name="Sheng Y."/>
            <person name="Liu T."/>
            <person name="Pan Y."/>
            <person name="Xia L."/>
            <person name="Li J."/>
            <person name="Zhao F."/>
            <person name="Cao W."/>
        </authorList>
    </citation>
    <scope>NUCLEOTIDE SEQUENCE</scope>
    <source>
        <strain evidence="2">Rmic-2018</strain>
        <tissue evidence="2">Larvae</tissue>
    </source>
</reference>
<gene>
    <name evidence="2" type="ORF">HPB51_017204</name>
</gene>
<keyword evidence="1" id="KW-0677">Repeat</keyword>
<keyword evidence="3" id="KW-1185">Reference proteome</keyword>
<dbReference type="PANTHER" id="PTHR24111:SF0">
    <property type="entry name" value="LEUCINE-RICH REPEAT-CONTAINING PROTEIN"/>
    <property type="match status" value="1"/>
</dbReference>
<evidence type="ECO:0000313" key="2">
    <source>
        <dbReference type="EMBL" id="KAH8031432.1"/>
    </source>
</evidence>
<dbReference type="EMBL" id="JABSTU010000005">
    <property type="protein sequence ID" value="KAH8031432.1"/>
    <property type="molecule type" value="Genomic_DNA"/>
</dbReference>
<dbReference type="AlphaFoldDB" id="A0A9J6EBG4"/>
<dbReference type="InterPro" id="IPR032675">
    <property type="entry name" value="LRR_dom_sf"/>
</dbReference>
<evidence type="ECO:0000313" key="3">
    <source>
        <dbReference type="Proteomes" id="UP000821866"/>
    </source>
</evidence>
<dbReference type="InterPro" id="IPR052201">
    <property type="entry name" value="LRR-containing_regulator"/>
</dbReference>
<reference evidence="2" key="1">
    <citation type="journal article" date="2020" name="Cell">
        <title>Large-Scale Comparative Analyses of Tick Genomes Elucidate Their Genetic Diversity and Vector Capacities.</title>
        <authorList>
            <consortium name="Tick Genome and Microbiome Consortium (TIGMIC)"/>
            <person name="Jia N."/>
            <person name="Wang J."/>
            <person name="Shi W."/>
            <person name="Du L."/>
            <person name="Sun Y."/>
            <person name="Zhan W."/>
            <person name="Jiang J.F."/>
            <person name="Wang Q."/>
            <person name="Zhang B."/>
            <person name="Ji P."/>
            <person name="Bell-Sakyi L."/>
            <person name="Cui X.M."/>
            <person name="Yuan T.T."/>
            <person name="Jiang B.G."/>
            <person name="Yang W.F."/>
            <person name="Lam T.T."/>
            <person name="Chang Q.C."/>
            <person name="Ding S.J."/>
            <person name="Wang X.J."/>
            <person name="Zhu J.G."/>
            <person name="Ruan X.D."/>
            <person name="Zhao L."/>
            <person name="Wei J.T."/>
            <person name="Ye R.Z."/>
            <person name="Que T.C."/>
            <person name="Du C.H."/>
            <person name="Zhou Y.H."/>
            <person name="Cheng J.X."/>
            <person name="Dai P.F."/>
            <person name="Guo W.B."/>
            <person name="Han X.H."/>
            <person name="Huang E.J."/>
            <person name="Li L.F."/>
            <person name="Wei W."/>
            <person name="Gao Y.C."/>
            <person name="Liu J.Z."/>
            <person name="Shao H.Z."/>
            <person name="Wang X."/>
            <person name="Wang C.C."/>
            <person name="Yang T.C."/>
            <person name="Huo Q.B."/>
            <person name="Li W."/>
            <person name="Chen H.Y."/>
            <person name="Chen S.E."/>
            <person name="Zhou L.G."/>
            <person name="Ni X.B."/>
            <person name="Tian J.H."/>
            <person name="Sheng Y."/>
            <person name="Liu T."/>
            <person name="Pan Y.S."/>
            <person name="Xia L.Y."/>
            <person name="Li J."/>
            <person name="Zhao F."/>
            <person name="Cao W.C."/>
        </authorList>
    </citation>
    <scope>NUCLEOTIDE SEQUENCE</scope>
    <source>
        <strain evidence="2">Rmic-2018</strain>
    </source>
</reference>
<name>A0A9J6EBG4_RHIMP</name>
<dbReference type="Proteomes" id="UP000821866">
    <property type="component" value="Chromosome 3"/>
</dbReference>
<accession>A0A9J6EBG4</accession>
<proteinExistence type="predicted"/>
<protein>
    <submittedName>
        <fullName evidence="2">Uncharacterized protein</fullName>
    </submittedName>
</protein>
<organism evidence="2 3">
    <name type="scientific">Rhipicephalus microplus</name>
    <name type="common">Cattle tick</name>
    <name type="synonym">Boophilus microplus</name>
    <dbReference type="NCBI Taxonomy" id="6941"/>
    <lineage>
        <taxon>Eukaryota</taxon>
        <taxon>Metazoa</taxon>
        <taxon>Ecdysozoa</taxon>
        <taxon>Arthropoda</taxon>
        <taxon>Chelicerata</taxon>
        <taxon>Arachnida</taxon>
        <taxon>Acari</taxon>
        <taxon>Parasitiformes</taxon>
        <taxon>Ixodida</taxon>
        <taxon>Ixodoidea</taxon>
        <taxon>Ixodidae</taxon>
        <taxon>Rhipicephalinae</taxon>
        <taxon>Rhipicephalus</taxon>
        <taxon>Boophilus</taxon>
    </lineage>
</organism>
<comment type="caution">
    <text evidence="2">The sequence shown here is derived from an EMBL/GenBank/DDBJ whole genome shotgun (WGS) entry which is preliminary data.</text>
</comment>
<evidence type="ECO:0000256" key="1">
    <source>
        <dbReference type="ARBA" id="ARBA00022737"/>
    </source>
</evidence>
<dbReference type="SUPFAM" id="SSF52047">
    <property type="entry name" value="RNI-like"/>
    <property type="match status" value="1"/>
</dbReference>
<dbReference type="Gene3D" id="3.80.10.10">
    <property type="entry name" value="Ribonuclease Inhibitor"/>
    <property type="match status" value="2"/>
</dbReference>
<dbReference type="PANTHER" id="PTHR24111">
    <property type="entry name" value="LEUCINE-RICH REPEAT-CONTAINING PROTEIN 34"/>
    <property type="match status" value="1"/>
</dbReference>
<sequence length="491" mass="55800">MNTWTASAISTILPCLTNIEKLQLTPVEVPLDVLVGPLCALLESSVSLSSLHVEGTFAEDRMVDTLFKALLKNPTLTELHFQDMSVHGSLYPQSVKEFLASTTMLKVLYVSTKTPSIQMAVLEGLLENWSIEKLSLDLFMVIEETTALISRIIETKPVIRMLEISRPLPLPPVHRTVYDCWIRPLMENDTLEEVRLPLYALHPETWSAFFRALPTKENLKKFHISSPFYLSRLNWLCAELKHSGSEEKVSLQRYTSAYDIEFLQSKVFSAVDLSLSQYEQKLAVLVQLPNCQQLTSVRIDFRFDDPRISIPLAEFLRSTRTLQKLDIRVMCVRGAGGRNQWWKHVLESLSLNKTLTKLVHTSYNMTIQDTEDMADSIKRNTCIRRLSLFYTPPENSSAFIRRLSKGIEENYRLTDVKYSGYCEEELASDWFAVQETTWRNSGLVSRAARIKQASSLDSGAAYYCGANTQRHLELGKTIVFAIALIGSAIRA</sequence>